<proteinExistence type="predicted"/>
<reference evidence="1 2" key="1">
    <citation type="submission" date="2017-09" db="EMBL/GenBank/DDBJ databases">
        <title>Streptomyces genome completion.</title>
        <authorList>
            <person name="Lee N."/>
            <person name="Cho B.-K."/>
        </authorList>
    </citation>
    <scope>NUCLEOTIDE SEQUENCE [LARGE SCALE GENOMIC DNA]</scope>
    <source>
        <strain evidence="1 2">ATCC 14899</strain>
    </source>
</reference>
<dbReference type="SUPFAM" id="SSF54593">
    <property type="entry name" value="Glyoxalase/Bleomycin resistance protein/Dihydroxybiphenyl dioxygenase"/>
    <property type="match status" value="1"/>
</dbReference>
<dbReference type="KEGG" id="snq:CP978_00270"/>
<accession>A0A5P2VYW8</accession>
<dbReference type="AlphaFoldDB" id="A0A5P2VYW8"/>
<gene>
    <name evidence="1" type="ORF">CP978_00270</name>
</gene>
<name>A0A5P2VYW8_9ACTN</name>
<dbReference type="Proteomes" id="UP000325763">
    <property type="component" value="Chromosome"/>
</dbReference>
<dbReference type="EMBL" id="CP023747">
    <property type="protein sequence ID" value="QEV37237.1"/>
    <property type="molecule type" value="Genomic_DNA"/>
</dbReference>
<dbReference type="Gene3D" id="3.10.180.10">
    <property type="entry name" value="2,3-Dihydroxybiphenyl 1,2-Dioxygenase, domain 1"/>
    <property type="match status" value="1"/>
</dbReference>
<sequence>MPILHTFARFAVDDFNRSVSAFESLTASSALRFPYGDWQTALVGDILLVWIPSAQKPSYTVQAVCAVDDLEEILRTTKNHGATCITGPKDAPLGRNFIAQHADGMIIEYVQLRHEFAALLADHTTAVPARD</sequence>
<evidence type="ECO:0000313" key="2">
    <source>
        <dbReference type="Proteomes" id="UP000325763"/>
    </source>
</evidence>
<evidence type="ECO:0000313" key="1">
    <source>
        <dbReference type="EMBL" id="QEV37237.1"/>
    </source>
</evidence>
<organism evidence="1 2">
    <name type="scientific">Streptomyces nodosus</name>
    <dbReference type="NCBI Taxonomy" id="40318"/>
    <lineage>
        <taxon>Bacteria</taxon>
        <taxon>Bacillati</taxon>
        <taxon>Actinomycetota</taxon>
        <taxon>Actinomycetes</taxon>
        <taxon>Kitasatosporales</taxon>
        <taxon>Streptomycetaceae</taxon>
        <taxon>Streptomyces</taxon>
    </lineage>
</organism>
<protein>
    <submittedName>
        <fullName evidence="1">VOC family protein</fullName>
    </submittedName>
</protein>
<dbReference type="InterPro" id="IPR029068">
    <property type="entry name" value="Glyas_Bleomycin-R_OHBP_Dase"/>
</dbReference>